<keyword evidence="1" id="KW-0812">Transmembrane</keyword>
<accession>A0A3E2GS71</accession>
<evidence type="ECO:0000313" key="3">
    <source>
        <dbReference type="Proteomes" id="UP000258309"/>
    </source>
</evidence>
<dbReference type="AlphaFoldDB" id="A0A3E2GS71"/>
<comment type="caution">
    <text evidence="2">The sequence shown here is derived from an EMBL/GenBank/DDBJ whole genome shotgun (WGS) entry which is preliminary data.</text>
</comment>
<organism evidence="2 3">
    <name type="scientific">Scytalidium lignicola</name>
    <name type="common">Hyphomycete</name>
    <dbReference type="NCBI Taxonomy" id="5539"/>
    <lineage>
        <taxon>Eukaryota</taxon>
        <taxon>Fungi</taxon>
        <taxon>Dikarya</taxon>
        <taxon>Ascomycota</taxon>
        <taxon>Pezizomycotina</taxon>
        <taxon>Leotiomycetes</taxon>
        <taxon>Leotiomycetes incertae sedis</taxon>
        <taxon>Scytalidium</taxon>
    </lineage>
</organism>
<keyword evidence="1" id="KW-0472">Membrane</keyword>
<keyword evidence="3" id="KW-1185">Reference proteome</keyword>
<proteinExistence type="predicted"/>
<keyword evidence="1" id="KW-1133">Transmembrane helix</keyword>
<feature type="non-terminal residue" evidence="2">
    <location>
        <position position="1"/>
    </location>
</feature>
<dbReference type="Proteomes" id="UP000258309">
    <property type="component" value="Unassembled WGS sequence"/>
</dbReference>
<gene>
    <name evidence="2" type="ORF">B7463_g12417</name>
</gene>
<protein>
    <submittedName>
        <fullName evidence="2">Uncharacterized protein</fullName>
    </submittedName>
</protein>
<name>A0A3E2GS71_SCYLI</name>
<reference evidence="2 3" key="1">
    <citation type="submission" date="2018-05" db="EMBL/GenBank/DDBJ databases">
        <title>Draft genome sequence of Scytalidium lignicola DSM 105466, a ubiquitous saprotrophic fungus.</title>
        <authorList>
            <person name="Buettner E."/>
            <person name="Gebauer A.M."/>
            <person name="Hofrichter M."/>
            <person name="Liers C."/>
            <person name="Kellner H."/>
        </authorList>
    </citation>
    <scope>NUCLEOTIDE SEQUENCE [LARGE SCALE GENOMIC DNA]</scope>
    <source>
        <strain evidence="2 3">DSM 105466</strain>
    </source>
</reference>
<dbReference type="EMBL" id="NCSJ02000561">
    <property type="protein sequence ID" value="RFU23920.1"/>
    <property type="molecule type" value="Genomic_DNA"/>
</dbReference>
<feature type="non-terminal residue" evidence="2">
    <location>
        <position position="233"/>
    </location>
</feature>
<evidence type="ECO:0000256" key="1">
    <source>
        <dbReference type="SAM" id="Phobius"/>
    </source>
</evidence>
<sequence length="233" mass="26154">MQPQQTSSTGESFAMLISKGLARFLYKGTRWIVGAFAFICVIFVLFLWYLIKLITTEIAFVNQRQIRQAPSPVAELRQIAGPKITNLPRSSLRPALKTCNTEPRGFGFKHRRVHFESEGKTITPMRCYDPQDDSTSFLTFDDLTEVGASTRIVHHDSHAHYPGGRTVRMRTGGHGELVRYDGIYLAPVWQGYSDKDAASAVAASYAVLHSNPAAYKMAREAMLEEIRRLRGEG</sequence>
<evidence type="ECO:0000313" key="2">
    <source>
        <dbReference type="EMBL" id="RFU23920.1"/>
    </source>
</evidence>
<feature type="transmembrane region" description="Helical" evidence="1">
    <location>
        <begin position="31"/>
        <end position="51"/>
    </location>
</feature>